<dbReference type="Gene3D" id="3.90.920.10">
    <property type="entry name" value="DNA primase, PRIM domain"/>
    <property type="match status" value="1"/>
</dbReference>
<dbReference type="GeneID" id="20003928"/>
<protein>
    <submittedName>
        <fullName evidence="1">Lef1 DNA primase</fullName>
    </submittedName>
</protein>
<dbReference type="EMBL" id="KM009991">
    <property type="protein sequence ID" value="AIE47745.1"/>
    <property type="molecule type" value="Genomic_DNA"/>
</dbReference>
<name>A0A068LRB3_9ABAC</name>
<reference evidence="1 2" key="1">
    <citation type="journal article" date="2015" name="Genome Announc.">
        <title>A Distinct Group II Alphabaculovirus Isolated from a Peridroma Species.</title>
        <authorList>
            <person name="Rohrmann G.F."/>
            <person name="Erlandson M.A."/>
            <person name="Theilmann D.A."/>
        </authorList>
    </citation>
    <scope>NUCLEOTIDE SEQUENCE [LARGE SCALE GENOMIC DNA]</scope>
    <source>
        <strain evidence="1">GR_167</strain>
    </source>
</reference>
<accession>A0A068LRB3</accession>
<dbReference type="Proteomes" id="UP000203240">
    <property type="component" value="Segment"/>
</dbReference>
<dbReference type="PIRSF" id="PIRSF016433">
    <property type="entry name" value="Viral_DNA_prim"/>
    <property type="match status" value="1"/>
</dbReference>
<proteinExistence type="predicted"/>
<gene>
    <name evidence="1" type="ORF">pesp013</name>
</gene>
<organism evidence="1 2">
    <name type="scientific">Peridroma alphabaculovirus</name>
    <dbReference type="NCBI Taxonomy" id="1346829"/>
    <lineage>
        <taxon>Viruses</taxon>
        <taxon>Viruses incertae sedis</taxon>
        <taxon>Naldaviricetes</taxon>
        <taxon>Lefavirales</taxon>
        <taxon>Baculoviridae</taxon>
        <taxon>Alphabaculovirus</taxon>
    </lineage>
</organism>
<evidence type="ECO:0000313" key="2">
    <source>
        <dbReference type="Proteomes" id="UP000203240"/>
    </source>
</evidence>
<dbReference type="RefSeq" id="YP_009049839.1">
    <property type="nucleotide sequence ID" value="NC_024625.1"/>
</dbReference>
<sequence length="215" mass="24937">MLKRKNLYSREQVELMWNSVAFNDARPYAFFDGARWYHPDRHFGDAEDLYQCIQRHNVSDVHVKALDNDGGREWVVDVDVEAADAAELQLKIRVAARTFRSFFGDNVARIVHSGNRGIHVWLRIDRFPMSASKEDREKYYKVFAAPSELPEVVPEGCFAYAFKEAVSSIAECANRPLLSLWPTVDKHVFCNQNQIRVPHSYNYKGKKFSTLWTEC</sequence>
<dbReference type="InterPro" id="IPR016658">
    <property type="entry name" value="DNA_primase_LEF1"/>
</dbReference>
<keyword evidence="2" id="KW-1185">Reference proteome</keyword>
<dbReference type="OrthoDB" id="18354at10239"/>
<evidence type="ECO:0000313" key="1">
    <source>
        <dbReference type="EMBL" id="AIE47745.1"/>
    </source>
</evidence>
<dbReference type="CDD" id="cd00525">
    <property type="entry name" value="AE_Prim_S_like"/>
    <property type="match status" value="1"/>
</dbReference>
<dbReference type="SUPFAM" id="SSF56747">
    <property type="entry name" value="Prim-pol domain"/>
    <property type="match status" value="1"/>
</dbReference>